<dbReference type="EMBL" id="DS999641">
    <property type="protein sequence ID" value="EFE68609.2"/>
    <property type="molecule type" value="Genomic_DNA"/>
</dbReference>
<name>D5ZT96_STRV1</name>
<evidence type="ECO:0000313" key="3">
    <source>
        <dbReference type="Proteomes" id="UP000003824"/>
    </source>
</evidence>
<reference evidence="3" key="1">
    <citation type="submission" date="2008-12" db="EMBL/GenBank/DDBJ databases">
        <title>Annotation of Streptomyces ghanaensis ATCC 14672.</title>
        <authorList>
            <consortium name="The Broad Institute Genome Sequencing Platform"/>
            <consortium name="Broad Institute Microbial Sequencing Center"/>
            <person name="Fischbach M."/>
            <person name="Ward D."/>
            <person name="Young S."/>
            <person name="Kodira C.D."/>
            <person name="Zeng Q."/>
            <person name="Koehrsen M."/>
            <person name="Godfrey P."/>
            <person name="Alvarado L."/>
            <person name="Berlin A.M."/>
            <person name="Borenstein D."/>
            <person name="Chen Z."/>
            <person name="Engels R."/>
            <person name="Freedman E."/>
            <person name="Gellesch M."/>
            <person name="Goldberg J."/>
            <person name="Griggs A."/>
            <person name="Gujja S."/>
            <person name="Heiman D.I."/>
            <person name="Hepburn T.A."/>
            <person name="Howarth C."/>
            <person name="Jen D."/>
            <person name="Larson L."/>
            <person name="Lewis B."/>
            <person name="Mehta T."/>
            <person name="Park D."/>
            <person name="Pearson M."/>
            <person name="Roberts A."/>
            <person name="Saif S."/>
            <person name="Shea T.D."/>
            <person name="Shenoy N."/>
            <person name="Sisk P."/>
            <person name="Stolte C."/>
            <person name="Sykes S.N."/>
            <person name="Walk T."/>
            <person name="White J."/>
            <person name="Yandava C."/>
            <person name="Straight P."/>
            <person name="Clardy J."/>
            <person name="Hung D."/>
            <person name="Kolter R."/>
            <person name="Mekalanos J."/>
            <person name="Walker S."/>
            <person name="Walsh C.T."/>
            <person name="Wieland B.L.C."/>
            <person name="Ilzarbe M."/>
            <person name="Galagan J."/>
            <person name="Nusbaum C."/>
            <person name="Birren B."/>
        </authorList>
    </citation>
    <scope>NUCLEOTIDE SEQUENCE [LARGE SCALE GENOMIC DNA]</scope>
    <source>
        <strain evidence="3">ATCC 14672 / DSM 40746 / JCM 4963 / KCTC 9882 / NRRL B-12104 / FH 1290</strain>
    </source>
</reference>
<feature type="region of interest" description="Disordered" evidence="1">
    <location>
        <begin position="1"/>
        <end position="67"/>
    </location>
</feature>
<sequence length="67" mass="7436">MRVGRQGVVARWERNPTARAEPLPARRRPDRRRTAGLRQEAPHPEAGRLALKGPDGVPHPSGPCGRR</sequence>
<accession>D5ZT96</accession>
<evidence type="ECO:0000256" key="1">
    <source>
        <dbReference type="SAM" id="MobiDB-lite"/>
    </source>
</evidence>
<feature type="compositionally biased region" description="Basic residues" evidence="1">
    <location>
        <begin position="25"/>
        <end position="35"/>
    </location>
</feature>
<dbReference type="Proteomes" id="UP000003824">
    <property type="component" value="Unassembled WGS sequence"/>
</dbReference>
<organism evidence="2 3">
    <name type="scientific">Streptomyces viridosporus (strain ATCC 14672 / DSM 40746 / JCM 4963 / KCTC 9882 / NRRL B-12104 / FH 1290)</name>
    <name type="common">Streptomyces ghanaensis</name>
    <dbReference type="NCBI Taxonomy" id="566461"/>
    <lineage>
        <taxon>Bacteria</taxon>
        <taxon>Bacillati</taxon>
        <taxon>Actinomycetota</taxon>
        <taxon>Actinomycetes</taxon>
        <taxon>Kitasatosporales</taxon>
        <taxon>Streptomycetaceae</taxon>
        <taxon>Streptomyces</taxon>
    </lineage>
</organism>
<dbReference type="AlphaFoldDB" id="D5ZT96"/>
<protein>
    <submittedName>
        <fullName evidence="2">Predicted protein</fullName>
    </submittedName>
</protein>
<gene>
    <name evidence="2" type="ORF">SSFG_03853</name>
</gene>
<proteinExistence type="predicted"/>
<evidence type="ECO:0000313" key="2">
    <source>
        <dbReference type="EMBL" id="EFE68609.2"/>
    </source>
</evidence>